<organism evidence="11 12">
    <name type="scientific">Novosphingobium pituita</name>
    <dbReference type="NCBI Taxonomy" id="3056842"/>
    <lineage>
        <taxon>Bacteria</taxon>
        <taxon>Pseudomonadati</taxon>
        <taxon>Pseudomonadota</taxon>
        <taxon>Alphaproteobacteria</taxon>
        <taxon>Sphingomonadales</taxon>
        <taxon>Sphingomonadaceae</taxon>
        <taxon>Novosphingobium</taxon>
    </lineage>
</organism>
<feature type="transmembrane region" description="Helical" evidence="7">
    <location>
        <begin position="356"/>
        <end position="376"/>
    </location>
</feature>
<dbReference type="PANTHER" id="PTHR30566:SF5">
    <property type="entry name" value="MECHANOSENSITIVE ION CHANNEL PROTEIN 1, MITOCHONDRIAL-RELATED"/>
    <property type="match status" value="1"/>
</dbReference>
<sequence>MLRVSPFRSLTRAAGVLVVWLALLMGLGLTGLGGAPAALAASNALTVTATAATATTPAVPTDPFGRDNPRSAVSGLIDALGQRDYDRAAHYMAVRLDDPRLARGAAVLAHRLQALLDRGGTLKSFGALSSDPAGDLNDDLALDREDVGTITVNGDQVPVLLARSAPGAAAATGAAVWRVAPETLSALAVAHIPVAKGSAHAAHTAWMVAGAPLADWALLLGLAAASYAVLRLAATLVLVIARKVMARHQENPVYRFIQVGLSPLSLFLSVMLFFIWAEKLPVAIVARQTLLRYAGIVALVALVWFALRLIDAVAEVIIARMRSRQRRQVLSVITLLRRAAKILLLAFTAVGVLDTFGINVTTGIAALGIGGIALALGAQKTVENLVGSVTVIIDQPVQVGDFCKVGTVSGTVEDVGIRSTRIRTNDRTLVTIPNGDFASRQIENYATRDRFLFNPTIGIAYGQSAAKVRRAVEIVRETLLGNEGIIHEGLRATLTNMGDSALTIEVWSYLAGPDYGNAMQVRQDVLLTVMERFEAEQITLAQPTSPVVVVQDGTLAPT</sequence>
<dbReference type="RefSeq" id="WP_317975876.1">
    <property type="nucleotide sequence ID" value="NZ_BTFW01000001.1"/>
</dbReference>
<dbReference type="Gene3D" id="1.10.287.1260">
    <property type="match status" value="1"/>
</dbReference>
<feature type="transmembrane region" description="Helical" evidence="7">
    <location>
        <begin position="296"/>
        <end position="317"/>
    </location>
</feature>
<dbReference type="InterPro" id="IPR049142">
    <property type="entry name" value="MS_channel_1st"/>
</dbReference>
<evidence type="ECO:0000256" key="2">
    <source>
        <dbReference type="ARBA" id="ARBA00008017"/>
    </source>
</evidence>
<gene>
    <name evidence="11" type="ORF">NUTIK01_30530</name>
</gene>
<feature type="domain" description="Mechanosensitive ion channel transmembrane helices 2/3" evidence="10">
    <location>
        <begin position="341"/>
        <end position="379"/>
    </location>
</feature>
<evidence type="ECO:0000256" key="4">
    <source>
        <dbReference type="ARBA" id="ARBA00022692"/>
    </source>
</evidence>
<dbReference type="EMBL" id="BTFW01000001">
    <property type="protein sequence ID" value="GMM62276.1"/>
    <property type="molecule type" value="Genomic_DNA"/>
</dbReference>
<dbReference type="Pfam" id="PF00924">
    <property type="entry name" value="MS_channel_2nd"/>
    <property type="match status" value="1"/>
</dbReference>
<dbReference type="InterPro" id="IPR006686">
    <property type="entry name" value="MscS_channel_CS"/>
</dbReference>
<dbReference type="PANTHER" id="PTHR30566">
    <property type="entry name" value="YNAI-RELATED MECHANOSENSITIVE ION CHANNEL"/>
    <property type="match status" value="1"/>
</dbReference>
<feature type="domain" description="Mechanosensitive ion channel MscS C-terminal" evidence="9">
    <location>
        <begin position="456"/>
        <end position="538"/>
    </location>
</feature>
<dbReference type="SUPFAM" id="SSF82689">
    <property type="entry name" value="Mechanosensitive channel protein MscS (YggB), C-terminal domain"/>
    <property type="match status" value="1"/>
</dbReference>
<dbReference type="InterPro" id="IPR011014">
    <property type="entry name" value="MscS_channel_TM-2"/>
</dbReference>
<dbReference type="Gene3D" id="2.30.30.60">
    <property type="match status" value="1"/>
</dbReference>
<evidence type="ECO:0000259" key="8">
    <source>
        <dbReference type="Pfam" id="PF00924"/>
    </source>
</evidence>
<evidence type="ECO:0000259" key="9">
    <source>
        <dbReference type="Pfam" id="PF21082"/>
    </source>
</evidence>
<dbReference type="InterPro" id="IPR010920">
    <property type="entry name" value="LSM_dom_sf"/>
</dbReference>
<keyword evidence="6 7" id="KW-0472">Membrane</keyword>
<feature type="domain" description="Mechanosensitive ion channel MscS" evidence="8">
    <location>
        <begin position="381"/>
        <end position="445"/>
    </location>
</feature>
<evidence type="ECO:0000256" key="1">
    <source>
        <dbReference type="ARBA" id="ARBA00004651"/>
    </source>
</evidence>
<feature type="transmembrane region" description="Helical" evidence="7">
    <location>
        <begin position="216"/>
        <end position="241"/>
    </location>
</feature>
<dbReference type="Proteomes" id="UP001187221">
    <property type="component" value="Unassembled WGS sequence"/>
</dbReference>
<feature type="transmembrane region" description="Helical" evidence="7">
    <location>
        <begin position="253"/>
        <end position="276"/>
    </location>
</feature>
<accession>A0ABQ6PDE4</accession>
<feature type="transmembrane region" description="Helical" evidence="7">
    <location>
        <begin position="329"/>
        <end position="350"/>
    </location>
</feature>
<keyword evidence="3" id="KW-1003">Cell membrane</keyword>
<keyword evidence="4 7" id="KW-0812">Transmembrane</keyword>
<evidence type="ECO:0000256" key="3">
    <source>
        <dbReference type="ARBA" id="ARBA00022475"/>
    </source>
</evidence>
<name>A0ABQ6PDE4_9SPHN</name>
<evidence type="ECO:0000259" key="10">
    <source>
        <dbReference type="Pfam" id="PF21088"/>
    </source>
</evidence>
<evidence type="ECO:0000256" key="5">
    <source>
        <dbReference type="ARBA" id="ARBA00022989"/>
    </source>
</evidence>
<dbReference type="InterPro" id="IPR023408">
    <property type="entry name" value="MscS_beta-dom_sf"/>
</dbReference>
<dbReference type="Pfam" id="PF21088">
    <property type="entry name" value="MS_channel_1st"/>
    <property type="match status" value="1"/>
</dbReference>
<dbReference type="SUPFAM" id="SSF50182">
    <property type="entry name" value="Sm-like ribonucleoproteins"/>
    <property type="match status" value="1"/>
</dbReference>
<reference evidence="11 12" key="1">
    <citation type="submission" date="2023-06" db="EMBL/GenBank/DDBJ databases">
        <title>Draft genome sequence of Novosphingobium sp. strain IK01.</title>
        <authorList>
            <person name="Hatamoto M."/>
            <person name="Ikarashi T."/>
            <person name="Yamaguchi T."/>
        </authorList>
    </citation>
    <scope>NUCLEOTIDE SEQUENCE [LARGE SCALE GENOMIC DNA]</scope>
    <source>
        <strain evidence="11 12">IK01</strain>
    </source>
</reference>
<dbReference type="Gene3D" id="3.30.70.100">
    <property type="match status" value="1"/>
</dbReference>
<evidence type="ECO:0000313" key="11">
    <source>
        <dbReference type="EMBL" id="GMM62276.1"/>
    </source>
</evidence>
<comment type="subcellular location">
    <subcellularLocation>
        <location evidence="1">Cell membrane</location>
        <topology evidence="1">Multi-pass membrane protein</topology>
    </subcellularLocation>
</comment>
<comment type="caution">
    <text evidence="11">The sequence shown here is derived from an EMBL/GenBank/DDBJ whole genome shotgun (WGS) entry which is preliminary data.</text>
</comment>
<evidence type="ECO:0000256" key="7">
    <source>
        <dbReference type="SAM" id="Phobius"/>
    </source>
</evidence>
<evidence type="ECO:0000256" key="6">
    <source>
        <dbReference type="ARBA" id="ARBA00023136"/>
    </source>
</evidence>
<dbReference type="Pfam" id="PF21082">
    <property type="entry name" value="MS_channel_3rd"/>
    <property type="match status" value="1"/>
</dbReference>
<proteinExistence type="inferred from homology"/>
<keyword evidence="5 7" id="KW-1133">Transmembrane helix</keyword>
<dbReference type="InterPro" id="IPR049278">
    <property type="entry name" value="MS_channel_C"/>
</dbReference>
<keyword evidence="12" id="KW-1185">Reference proteome</keyword>
<evidence type="ECO:0008006" key="13">
    <source>
        <dbReference type="Google" id="ProtNLM"/>
    </source>
</evidence>
<dbReference type="SUPFAM" id="SSF82861">
    <property type="entry name" value="Mechanosensitive channel protein MscS (YggB), transmembrane region"/>
    <property type="match status" value="1"/>
</dbReference>
<dbReference type="PROSITE" id="PS01246">
    <property type="entry name" value="UPF0003"/>
    <property type="match status" value="1"/>
</dbReference>
<evidence type="ECO:0000313" key="12">
    <source>
        <dbReference type="Proteomes" id="UP001187221"/>
    </source>
</evidence>
<protein>
    <recommendedName>
        <fullName evidence="13">Mechanosensitive ion channel family protein</fullName>
    </recommendedName>
</protein>
<dbReference type="InterPro" id="IPR006685">
    <property type="entry name" value="MscS_channel_2nd"/>
</dbReference>
<comment type="similarity">
    <text evidence="2">Belongs to the MscS (TC 1.A.23) family.</text>
</comment>
<dbReference type="InterPro" id="IPR011066">
    <property type="entry name" value="MscS_channel_C_sf"/>
</dbReference>